<keyword evidence="5 11" id="KW-0418">Kinase</keyword>
<evidence type="ECO:0000256" key="8">
    <source>
        <dbReference type="SAM" id="MobiDB-lite"/>
    </source>
</evidence>
<feature type="binding site" evidence="7">
    <location>
        <position position="44"/>
    </location>
    <ligand>
        <name>ATP</name>
        <dbReference type="ChEBI" id="CHEBI:30616"/>
    </ligand>
</feature>
<reference evidence="11 12" key="1">
    <citation type="submission" date="2023-08" db="EMBL/GenBank/DDBJ databases">
        <title>Microbacterium sp. nov., isolated from a waste landfill.</title>
        <authorList>
            <person name="Wen W."/>
        </authorList>
    </citation>
    <scope>NUCLEOTIDE SEQUENCE [LARGE SCALE GENOMIC DNA]</scope>
    <source>
        <strain evidence="11 12">ASV81</strain>
    </source>
</reference>
<organism evidence="11 12">
    <name type="scientific">Microbacterium capsulatum</name>
    <dbReference type="NCBI Taxonomy" id="3041921"/>
    <lineage>
        <taxon>Bacteria</taxon>
        <taxon>Bacillati</taxon>
        <taxon>Actinomycetota</taxon>
        <taxon>Actinomycetes</taxon>
        <taxon>Micrococcales</taxon>
        <taxon>Microbacteriaceae</taxon>
        <taxon>Microbacterium</taxon>
    </lineage>
</organism>
<dbReference type="SUPFAM" id="SSF56112">
    <property type="entry name" value="Protein kinase-like (PK-like)"/>
    <property type="match status" value="1"/>
</dbReference>
<dbReference type="PANTHER" id="PTHR43289:SF6">
    <property type="entry name" value="SERINE_THREONINE-PROTEIN KINASE NEKL-3"/>
    <property type="match status" value="1"/>
</dbReference>
<dbReference type="InterPro" id="IPR017441">
    <property type="entry name" value="Protein_kinase_ATP_BS"/>
</dbReference>
<dbReference type="Gene3D" id="1.10.510.10">
    <property type="entry name" value="Transferase(Phosphotransferase) domain 1"/>
    <property type="match status" value="1"/>
</dbReference>
<dbReference type="PROSITE" id="PS00107">
    <property type="entry name" value="PROTEIN_KINASE_ATP"/>
    <property type="match status" value="1"/>
</dbReference>
<evidence type="ECO:0000256" key="6">
    <source>
        <dbReference type="ARBA" id="ARBA00022840"/>
    </source>
</evidence>
<protein>
    <recommendedName>
        <fullName evidence="1">non-specific serine/threonine protein kinase</fullName>
        <ecNumber evidence="1">2.7.11.1</ecNumber>
    </recommendedName>
</protein>
<dbReference type="PANTHER" id="PTHR43289">
    <property type="entry name" value="MITOGEN-ACTIVATED PROTEIN KINASE KINASE KINASE 20-RELATED"/>
    <property type="match status" value="1"/>
</dbReference>
<dbReference type="InterPro" id="IPR008271">
    <property type="entry name" value="Ser/Thr_kinase_AS"/>
</dbReference>
<dbReference type="RefSeq" id="WP_308488402.1">
    <property type="nucleotide sequence ID" value="NZ_JAVFCB010000003.1"/>
</dbReference>
<evidence type="ECO:0000313" key="11">
    <source>
        <dbReference type="EMBL" id="MDQ4213456.1"/>
    </source>
</evidence>
<dbReference type="EMBL" id="JAVFCB010000003">
    <property type="protein sequence ID" value="MDQ4213456.1"/>
    <property type="molecule type" value="Genomic_DNA"/>
</dbReference>
<keyword evidence="9" id="KW-0812">Transmembrane</keyword>
<proteinExistence type="predicted"/>
<dbReference type="Proteomes" id="UP001230289">
    <property type="component" value="Unassembled WGS sequence"/>
</dbReference>
<dbReference type="PROSITE" id="PS00108">
    <property type="entry name" value="PROTEIN_KINASE_ST"/>
    <property type="match status" value="1"/>
</dbReference>
<feature type="compositionally biased region" description="Polar residues" evidence="8">
    <location>
        <begin position="315"/>
        <end position="324"/>
    </location>
</feature>
<feature type="region of interest" description="Disordered" evidence="8">
    <location>
        <begin position="459"/>
        <end position="479"/>
    </location>
</feature>
<evidence type="ECO:0000256" key="7">
    <source>
        <dbReference type="PROSITE-ProRule" id="PRU10141"/>
    </source>
</evidence>
<dbReference type="GO" id="GO:0004674">
    <property type="term" value="F:protein serine/threonine kinase activity"/>
    <property type="evidence" value="ECO:0007669"/>
    <property type="project" value="UniProtKB-EC"/>
</dbReference>
<feature type="compositionally biased region" description="Low complexity" evidence="8">
    <location>
        <begin position="459"/>
        <end position="471"/>
    </location>
</feature>
<dbReference type="EC" id="2.7.11.1" evidence="1"/>
<evidence type="ECO:0000256" key="9">
    <source>
        <dbReference type="SAM" id="Phobius"/>
    </source>
</evidence>
<keyword evidence="12" id="KW-1185">Reference proteome</keyword>
<dbReference type="SMART" id="SM00220">
    <property type="entry name" value="S_TKc"/>
    <property type="match status" value="1"/>
</dbReference>
<feature type="region of interest" description="Disordered" evidence="8">
    <location>
        <begin position="315"/>
        <end position="355"/>
    </location>
</feature>
<dbReference type="Pfam" id="PF00069">
    <property type="entry name" value="Pkinase"/>
    <property type="match status" value="1"/>
</dbReference>
<evidence type="ECO:0000256" key="3">
    <source>
        <dbReference type="ARBA" id="ARBA00022679"/>
    </source>
</evidence>
<keyword evidence="6 7" id="KW-0067">ATP-binding</keyword>
<keyword evidence="9" id="KW-0472">Membrane</keyword>
<feature type="transmembrane region" description="Helical" evidence="9">
    <location>
        <begin position="435"/>
        <end position="456"/>
    </location>
</feature>
<name>A0ABU0XEG5_9MICO</name>
<evidence type="ECO:0000259" key="10">
    <source>
        <dbReference type="PROSITE" id="PS50011"/>
    </source>
</evidence>
<keyword evidence="2" id="KW-0723">Serine/threonine-protein kinase</keyword>
<gene>
    <name evidence="11" type="ORF">RBR11_05965</name>
</gene>
<keyword evidence="4 7" id="KW-0547">Nucleotide-binding</keyword>
<evidence type="ECO:0000313" key="12">
    <source>
        <dbReference type="Proteomes" id="UP001230289"/>
    </source>
</evidence>
<keyword evidence="9" id="KW-1133">Transmembrane helix</keyword>
<sequence length="563" mass="58339">MAARPPSSPPVIPGFESIRLLGSGGFADVFLYQQSHPRRQVAVKVLLKERMAASTIAGFTEEANVMAQFANHPSIVAVYQAGVSDDGRPYLVMEYCSKPNLQMRHRAERFSEADTLRIGIQIAGAIETTHRAGILHRDIKPANILVTEYGKPKLTDFGISAAGGQELVGMSIPWSPPESLAVPPTGTAASDVYSLAATLYTLLVNRTPFQIVGGANSEIDVISRIQAAPLPPLGRHDVSEELEAVLRRAMAKRPEDRYASALEFARALQRVQIGLGMQPTSIDVVEEELASTPHDDGEEETRFRGIVRIDAQTGTTVPGASTASVAPAGTTVPDPTKVLGGSPAGPSADTSGATRHGALGAAAGLAAPLDDASVVRPPDTVSPAQGYVAGPVLGDPGAFAAPIAAAVDETIVRESAAPSQSPPEASPKRRRGARIGLLVGGVALLAAVVTIALVVVPPGSAAPKSSSSPDPIDVGSDQPVDVKDLKGIVTGDQVAFMWTDPDPKKGDTYRWRPVVAGQESTFQTSTAATATVPVAAGGRTCIQVLLVRASGVASADGVQGCAP</sequence>
<evidence type="ECO:0000256" key="5">
    <source>
        <dbReference type="ARBA" id="ARBA00022777"/>
    </source>
</evidence>
<comment type="caution">
    <text evidence="11">The sequence shown here is derived from an EMBL/GenBank/DDBJ whole genome shotgun (WGS) entry which is preliminary data.</text>
</comment>
<evidence type="ECO:0000256" key="1">
    <source>
        <dbReference type="ARBA" id="ARBA00012513"/>
    </source>
</evidence>
<evidence type="ECO:0000256" key="4">
    <source>
        <dbReference type="ARBA" id="ARBA00022741"/>
    </source>
</evidence>
<evidence type="ECO:0000256" key="2">
    <source>
        <dbReference type="ARBA" id="ARBA00022527"/>
    </source>
</evidence>
<dbReference type="CDD" id="cd14014">
    <property type="entry name" value="STKc_PknB_like"/>
    <property type="match status" value="1"/>
</dbReference>
<dbReference type="InterPro" id="IPR011009">
    <property type="entry name" value="Kinase-like_dom_sf"/>
</dbReference>
<keyword evidence="3 11" id="KW-0808">Transferase</keyword>
<dbReference type="PROSITE" id="PS50011">
    <property type="entry name" value="PROTEIN_KINASE_DOM"/>
    <property type="match status" value="1"/>
</dbReference>
<dbReference type="InterPro" id="IPR000719">
    <property type="entry name" value="Prot_kinase_dom"/>
</dbReference>
<accession>A0ABU0XEG5</accession>
<feature type="domain" description="Protein kinase" evidence="10">
    <location>
        <begin position="15"/>
        <end position="271"/>
    </location>
</feature>